<dbReference type="EMBL" id="CADEAL010004014">
    <property type="protein sequence ID" value="CAB1449399.1"/>
    <property type="molecule type" value="Genomic_DNA"/>
</dbReference>
<feature type="region of interest" description="Disordered" evidence="1">
    <location>
        <begin position="21"/>
        <end position="99"/>
    </location>
</feature>
<evidence type="ECO:0000256" key="1">
    <source>
        <dbReference type="SAM" id="MobiDB-lite"/>
    </source>
</evidence>
<accession>A0A9N7Z5B3</accession>
<name>A0A9N7Z5B3_PLEPL</name>
<evidence type="ECO:0000313" key="3">
    <source>
        <dbReference type="Proteomes" id="UP001153269"/>
    </source>
</evidence>
<dbReference type="Proteomes" id="UP001153269">
    <property type="component" value="Unassembled WGS sequence"/>
</dbReference>
<organism evidence="2 3">
    <name type="scientific">Pleuronectes platessa</name>
    <name type="common">European plaice</name>
    <dbReference type="NCBI Taxonomy" id="8262"/>
    <lineage>
        <taxon>Eukaryota</taxon>
        <taxon>Metazoa</taxon>
        <taxon>Chordata</taxon>
        <taxon>Craniata</taxon>
        <taxon>Vertebrata</taxon>
        <taxon>Euteleostomi</taxon>
        <taxon>Actinopterygii</taxon>
        <taxon>Neopterygii</taxon>
        <taxon>Teleostei</taxon>
        <taxon>Neoteleostei</taxon>
        <taxon>Acanthomorphata</taxon>
        <taxon>Carangaria</taxon>
        <taxon>Pleuronectiformes</taxon>
        <taxon>Pleuronectoidei</taxon>
        <taxon>Pleuronectidae</taxon>
        <taxon>Pleuronectes</taxon>
    </lineage>
</organism>
<dbReference type="AlphaFoldDB" id="A0A9N7Z5B3"/>
<sequence length="99" mass="10486">MEVIASVTVVIMAANLVAHRGSEEDAPRTVAGVNGKPRVAPERDSFTGARNITEPPPQIGGVQDLPGDPCMKDRRDSAVCGFSPPKERTQPGSREKSCS</sequence>
<keyword evidence="3" id="KW-1185">Reference proteome</keyword>
<protein>
    <submittedName>
        <fullName evidence="2">Uncharacterized protein</fullName>
    </submittedName>
</protein>
<gene>
    <name evidence="2" type="ORF">PLEPLA_LOCUS37081</name>
</gene>
<proteinExistence type="predicted"/>
<feature type="compositionally biased region" description="Basic and acidic residues" evidence="1">
    <location>
        <begin position="85"/>
        <end position="99"/>
    </location>
</feature>
<reference evidence="2" key="1">
    <citation type="submission" date="2020-03" db="EMBL/GenBank/DDBJ databases">
        <authorList>
            <person name="Weist P."/>
        </authorList>
    </citation>
    <scope>NUCLEOTIDE SEQUENCE</scope>
</reference>
<comment type="caution">
    <text evidence="2">The sequence shown here is derived from an EMBL/GenBank/DDBJ whole genome shotgun (WGS) entry which is preliminary data.</text>
</comment>
<evidence type="ECO:0000313" key="2">
    <source>
        <dbReference type="EMBL" id="CAB1449399.1"/>
    </source>
</evidence>